<name>A0A381SPX4_9ZZZZ</name>
<dbReference type="Pfam" id="PF04977">
    <property type="entry name" value="DivIC"/>
    <property type="match status" value="1"/>
</dbReference>
<gene>
    <name evidence="1" type="ORF">METZ01_LOCUS58393</name>
</gene>
<dbReference type="InterPro" id="IPR007060">
    <property type="entry name" value="FtsL/DivIC"/>
</dbReference>
<sequence length="82" mass="10079">MLFIIWMLFFDSNSWLVHRELNKKVYKLENQKDFYIDGIKKDKEELSKMKTDSGLEEYAREKLFMKKEDEEIFIIEFDSIND</sequence>
<evidence type="ECO:0008006" key="2">
    <source>
        <dbReference type="Google" id="ProtNLM"/>
    </source>
</evidence>
<organism evidence="1">
    <name type="scientific">marine metagenome</name>
    <dbReference type="NCBI Taxonomy" id="408172"/>
    <lineage>
        <taxon>unclassified sequences</taxon>
        <taxon>metagenomes</taxon>
        <taxon>ecological metagenomes</taxon>
    </lineage>
</organism>
<dbReference type="EMBL" id="UINC01003350">
    <property type="protein sequence ID" value="SVA05539.1"/>
    <property type="molecule type" value="Genomic_DNA"/>
</dbReference>
<dbReference type="AlphaFoldDB" id="A0A381SPX4"/>
<reference evidence="1" key="1">
    <citation type="submission" date="2018-05" db="EMBL/GenBank/DDBJ databases">
        <authorList>
            <person name="Lanie J.A."/>
            <person name="Ng W.-L."/>
            <person name="Kazmierczak K.M."/>
            <person name="Andrzejewski T.M."/>
            <person name="Davidsen T.M."/>
            <person name="Wayne K.J."/>
            <person name="Tettelin H."/>
            <person name="Glass J.I."/>
            <person name="Rusch D."/>
            <person name="Podicherti R."/>
            <person name="Tsui H.-C.T."/>
            <person name="Winkler M.E."/>
        </authorList>
    </citation>
    <scope>NUCLEOTIDE SEQUENCE</scope>
</reference>
<proteinExistence type="predicted"/>
<accession>A0A381SPX4</accession>
<protein>
    <recommendedName>
        <fullName evidence="2">Septum formation initiator</fullName>
    </recommendedName>
</protein>
<evidence type="ECO:0000313" key="1">
    <source>
        <dbReference type="EMBL" id="SVA05539.1"/>
    </source>
</evidence>